<evidence type="ECO:0000256" key="1">
    <source>
        <dbReference type="SAM" id="MobiDB-lite"/>
    </source>
</evidence>
<evidence type="ECO:0000313" key="4">
    <source>
        <dbReference type="Proteomes" id="UP001253637"/>
    </source>
</evidence>
<reference evidence="3" key="1">
    <citation type="submission" date="2021-04" db="EMBL/GenBank/DDBJ databases">
        <title>Draft Genome Sequence of Pandoravirus japonicus, Isolated from the Sabaishi River of Niigata, Japan.</title>
        <authorList>
            <person name="Hosokawa N."/>
            <person name="Takahashi H."/>
            <person name="Aoki K."/>
            <person name="Takemura M."/>
        </authorList>
    </citation>
    <scope>NUCLEOTIDE SEQUENCE</scope>
</reference>
<feature type="region of interest" description="Disordered" evidence="1">
    <location>
        <begin position="87"/>
        <end position="122"/>
    </location>
</feature>
<keyword evidence="2" id="KW-1133">Transmembrane helix</keyword>
<accession>A0A811BS08</accession>
<feature type="compositionally biased region" description="Basic and acidic residues" evidence="1">
    <location>
        <begin position="17"/>
        <end position="34"/>
    </location>
</feature>
<feature type="region of interest" description="Disordered" evidence="1">
    <location>
        <begin position="1"/>
        <end position="62"/>
    </location>
</feature>
<name>A0A811BS08_9VIRU</name>
<dbReference type="Proteomes" id="UP001253637">
    <property type="component" value="Segment"/>
</dbReference>
<keyword evidence="2" id="KW-0812">Transmembrane</keyword>
<evidence type="ECO:0000313" key="3">
    <source>
        <dbReference type="EMBL" id="BCU03602.1"/>
    </source>
</evidence>
<proteinExistence type="predicted"/>
<protein>
    <submittedName>
        <fullName evidence="3">Uncharacterized protein</fullName>
    </submittedName>
</protein>
<evidence type="ECO:0000256" key="2">
    <source>
        <dbReference type="SAM" id="Phobius"/>
    </source>
</evidence>
<organism evidence="3 4">
    <name type="scientific">Pandoravirus japonicus</name>
    <dbReference type="NCBI Taxonomy" id="2823154"/>
    <lineage>
        <taxon>Viruses</taxon>
        <taxon>Pandoravirus</taxon>
    </lineage>
</organism>
<dbReference type="EMBL" id="LC625835">
    <property type="protein sequence ID" value="BCU03602.1"/>
    <property type="molecule type" value="Genomic_DNA"/>
</dbReference>
<sequence>MGDRVGAACSAATAYPARDRDGDKAKRERERDAHGSSGRQIVARATRWTGERRKRAPPWGKAPPLARPPSLYFFFAYEPVRLSSLSEKRARAKEKKQPDDRNSQRQEKKAMATTTTTYESRTYSTDGEGTSIAYRADDWLARKQWMGLSSCMWILIAVVALILILVIIGIVGALSNNRRY</sequence>
<feature type="transmembrane region" description="Helical" evidence="2">
    <location>
        <begin position="152"/>
        <end position="174"/>
    </location>
</feature>
<keyword evidence="2" id="KW-0472">Membrane</keyword>
<feature type="compositionally biased region" description="Low complexity" evidence="1">
    <location>
        <begin position="113"/>
        <end position="122"/>
    </location>
</feature>
<feature type="compositionally biased region" description="Basic and acidic residues" evidence="1">
    <location>
        <begin position="95"/>
        <end position="110"/>
    </location>
</feature>